<keyword evidence="4 6" id="KW-1133">Transmembrane helix</keyword>
<evidence type="ECO:0000313" key="8">
    <source>
        <dbReference type="EMBL" id="HAJ5152231.1"/>
    </source>
</evidence>
<proteinExistence type="predicted"/>
<organism evidence="7">
    <name type="scientific">Escherichia coli</name>
    <dbReference type="NCBI Taxonomy" id="562"/>
    <lineage>
        <taxon>Bacteria</taxon>
        <taxon>Pseudomonadati</taxon>
        <taxon>Pseudomonadota</taxon>
        <taxon>Gammaproteobacteria</taxon>
        <taxon>Enterobacterales</taxon>
        <taxon>Enterobacteriaceae</taxon>
        <taxon>Escherichia</taxon>
    </lineage>
</organism>
<feature type="transmembrane region" description="Helical" evidence="6">
    <location>
        <begin position="117"/>
        <end position="138"/>
    </location>
</feature>
<protein>
    <submittedName>
        <fullName evidence="8">O71 family O-antigen flippase</fullName>
    </submittedName>
    <submittedName>
        <fullName evidence="7">Wzx</fullName>
    </submittedName>
</protein>
<keyword evidence="2" id="KW-1003">Cell membrane</keyword>
<feature type="transmembrane region" description="Helical" evidence="6">
    <location>
        <begin position="150"/>
        <end position="170"/>
    </location>
</feature>
<dbReference type="InterPro" id="IPR044550">
    <property type="entry name" value="WzxE"/>
</dbReference>
<gene>
    <name evidence="7" type="primary">wzx</name>
    <name evidence="8" type="ORF">HLZ50_19680</name>
</gene>
<evidence type="ECO:0000256" key="3">
    <source>
        <dbReference type="ARBA" id="ARBA00022692"/>
    </source>
</evidence>
<dbReference type="GO" id="GO:0005886">
    <property type="term" value="C:plasma membrane"/>
    <property type="evidence" value="ECO:0007669"/>
    <property type="project" value="UniProtKB-SubCell"/>
</dbReference>
<keyword evidence="5 6" id="KW-0472">Membrane</keyword>
<evidence type="ECO:0000256" key="1">
    <source>
        <dbReference type="ARBA" id="ARBA00004651"/>
    </source>
</evidence>
<dbReference type="Proteomes" id="UP000840371">
    <property type="component" value="Unassembled WGS sequence"/>
</dbReference>
<dbReference type="AlphaFoldDB" id="D7PFC3"/>
<name>D7PFC3_ECOLX</name>
<feature type="transmembrane region" description="Helical" evidence="6">
    <location>
        <begin position="44"/>
        <end position="64"/>
    </location>
</feature>
<dbReference type="EMBL" id="GU445927">
    <property type="protein sequence ID" value="ADI77031.1"/>
    <property type="molecule type" value="Genomic_DNA"/>
</dbReference>
<accession>D7PFC3</accession>
<comment type="subcellular location">
    <subcellularLocation>
        <location evidence="1">Cell membrane</location>
        <topology evidence="1">Multi-pass membrane protein</topology>
    </subcellularLocation>
</comment>
<feature type="transmembrane region" description="Helical" evidence="6">
    <location>
        <begin position="221"/>
        <end position="242"/>
    </location>
</feature>
<dbReference type="InterPro" id="IPR050833">
    <property type="entry name" value="Poly_Biosynth_Transport"/>
</dbReference>
<dbReference type="GO" id="GO:0009246">
    <property type="term" value="P:enterobacterial common antigen biosynthetic process"/>
    <property type="evidence" value="ECO:0007669"/>
    <property type="project" value="InterPro"/>
</dbReference>
<feature type="transmembrane region" description="Helical" evidence="6">
    <location>
        <begin position="262"/>
        <end position="282"/>
    </location>
</feature>
<sequence>MSSFFKISFFSGCLTLFKMLMGFLIAKVIAIYTGPSGMALLGQLQSLVTGINGIVNAPVGNGIVKYTAEFKLEGAECCSRWWKPAIGFSFLFCLVLSIVFIPFANKISFILFGSYEYDYVVIIAVCNLPFAAFGTMIMSIVNGMGKYRLYILYGFISNLITSIIMLLMLIKYGIVGALLATSIQYGLIGIILICLNYNQEWFKHNYFYPYDSIFNSEAKDILAYILMAITSAISLPLTLIVIRKILLNMTDITTVGQWQAVWKISEVYIGVVTIALSTYFLPKLSALNDTAKIKNEIGIVLKYTIPFVCVAAVLIFAFRDLIITLLFTNEFYPARDLFFIQLVGDIIKIISWIYAFTMLASKATRWYVGSELFFCISWCLISFVLVNIYKAQGINIAYCISYVMYFLIIYLNLNKIIKKKNEPH</sequence>
<keyword evidence="3 6" id="KW-0812">Transmembrane</keyword>
<reference evidence="8" key="2">
    <citation type="journal article" date="2018" name="Genome Biol.">
        <title>SKESA: strategic k-mer extension for scrupulous assemblies.</title>
        <authorList>
            <person name="Souvorov A."/>
            <person name="Agarwala R."/>
            <person name="Lipman D.J."/>
        </authorList>
    </citation>
    <scope>NUCLEOTIDE SEQUENCE [LARGE SCALE GENOMIC DNA]</scope>
    <source>
        <strain>ecoli[ST-219]</strain>
        <strain evidence="8">Ecoli[ST-219]</strain>
    </source>
</reference>
<feature type="transmembrane region" description="Helical" evidence="6">
    <location>
        <begin position="176"/>
        <end position="197"/>
    </location>
</feature>
<dbReference type="EMBL" id="DABGKZ010000037">
    <property type="protein sequence ID" value="HAJ5152231.1"/>
    <property type="molecule type" value="Genomic_DNA"/>
</dbReference>
<dbReference type="CDD" id="cd13125">
    <property type="entry name" value="MATE_like_10"/>
    <property type="match status" value="1"/>
</dbReference>
<feature type="transmembrane region" description="Helical" evidence="6">
    <location>
        <begin position="395"/>
        <end position="413"/>
    </location>
</feature>
<evidence type="ECO:0000256" key="4">
    <source>
        <dbReference type="ARBA" id="ARBA00022989"/>
    </source>
</evidence>
<evidence type="ECO:0000313" key="7">
    <source>
        <dbReference type="EMBL" id="ADI77031.1"/>
    </source>
</evidence>
<feature type="transmembrane region" description="Helical" evidence="6">
    <location>
        <begin position="85"/>
        <end position="105"/>
    </location>
</feature>
<feature type="transmembrane region" description="Helical" evidence="6">
    <location>
        <begin position="7"/>
        <end position="32"/>
    </location>
</feature>
<feature type="transmembrane region" description="Helical" evidence="6">
    <location>
        <begin position="303"/>
        <end position="327"/>
    </location>
</feature>
<dbReference type="RefSeq" id="WP_001484690.1">
    <property type="nucleotide sequence ID" value="NZ_BFLW01000005.1"/>
</dbReference>
<dbReference type="PANTHER" id="PTHR30250">
    <property type="entry name" value="PST FAMILY PREDICTED COLANIC ACID TRANSPORTER"/>
    <property type="match status" value="1"/>
</dbReference>
<evidence type="ECO:0000256" key="6">
    <source>
        <dbReference type="SAM" id="Phobius"/>
    </source>
</evidence>
<dbReference type="PANTHER" id="PTHR30250:SF30">
    <property type="entry name" value="LIPID III FLIPPASE"/>
    <property type="match status" value="1"/>
</dbReference>
<evidence type="ECO:0000256" key="2">
    <source>
        <dbReference type="ARBA" id="ARBA00022475"/>
    </source>
</evidence>
<feature type="transmembrane region" description="Helical" evidence="6">
    <location>
        <begin position="372"/>
        <end position="389"/>
    </location>
</feature>
<feature type="transmembrane region" description="Helical" evidence="6">
    <location>
        <begin position="339"/>
        <end position="360"/>
    </location>
</feature>
<reference evidence="7" key="1">
    <citation type="journal article" date="2010" name="FEMS Immunol. Med. Microbiol.">
        <title>Structural and genetic evidence for the close relationship between Escherichia coli O71 and Salmonella enterica O28 O-antigens.</title>
        <authorList>
            <person name="Hu B."/>
            <person name="Perepelov A.V."/>
            <person name="Liu B."/>
            <person name="Shevelev S.D."/>
            <person name="Guo D."/>
            <person name="Senchenkova S.N."/>
            <person name="Shashkov A.S."/>
            <person name="Feng L."/>
            <person name="Knirel Y.A."/>
            <person name="Wang L."/>
        </authorList>
    </citation>
    <scope>NUCLEOTIDE SEQUENCE</scope>
</reference>
<reference evidence="8" key="3">
    <citation type="submission" date="2019-11" db="EMBL/GenBank/DDBJ databases">
        <authorList>
            <consortium name="NCBI Pathogen Detection Project"/>
        </authorList>
    </citation>
    <scope>NUCLEOTIDE SEQUENCE</scope>
    <source>
        <strain evidence="8">Ecoli[ST-219]</strain>
    </source>
</reference>
<evidence type="ECO:0000256" key="5">
    <source>
        <dbReference type="ARBA" id="ARBA00023136"/>
    </source>
</evidence>